<proteinExistence type="predicted"/>
<dbReference type="PANTHER" id="PTHR46880">
    <property type="entry name" value="RAS-ASSOCIATING DOMAIN-CONTAINING PROTEIN"/>
    <property type="match status" value="1"/>
</dbReference>
<gene>
    <name evidence="1" type="ORF">QR680_011988</name>
</gene>
<sequence length="326" mass="38167">MLRFVVKHVLQLELFRMMPLQRERAVDIFDAFLRALKQSKYIWHKFSNDPVPNVDKIFTDGLIAFGSDGASVMVGVNNGFHRHLEEHYGRKLILVHCLAHRLDLAVKPTRTEDRDTPYQKLYFTVDSLLKDIRRFFSPKATKRLHVLKEVAKYFKVAPRNVLRLHDVRWTDSMRRALTNLLEGYPVMINAFEQIIADRHQFTANEKMLARTYAYIMSDSKVYATLLYFADLLNTITKQSKLYQLSLGNVMDLSRYQAHFNNDLWTLNNNPLAPDTWLQRLTNPLYVKCLSATASQQVFTTCRSDQVVCLDLSRWIFFRCFSGKQNM</sequence>
<dbReference type="EMBL" id="JAUCMV010000002">
    <property type="protein sequence ID" value="KAK0415520.1"/>
    <property type="molecule type" value="Genomic_DNA"/>
</dbReference>
<accession>A0AA39LZX8</accession>
<dbReference type="Proteomes" id="UP001175271">
    <property type="component" value="Unassembled WGS sequence"/>
</dbReference>
<protein>
    <recommendedName>
        <fullName evidence="3">DUF4371 domain-containing protein</fullName>
    </recommendedName>
</protein>
<name>A0AA39LZX8_9BILA</name>
<dbReference type="PANTHER" id="PTHR46880:SF5">
    <property type="entry name" value="DUF4371 DOMAIN-CONTAINING PROTEIN"/>
    <property type="match status" value="1"/>
</dbReference>
<organism evidence="1 2">
    <name type="scientific">Steinernema hermaphroditum</name>
    <dbReference type="NCBI Taxonomy" id="289476"/>
    <lineage>
        <taxon>Eukaryota</taxon>
        <taxon>Metazoa</taxon>
        <taxon>Ecdysozoa</taxon>
        <taxon>Nematoda</taxon>
        <taxon>Chromadorea</taxon>
        <taxon>Rhabditida</taxon>
        <taxon>Tylenchina</taxon>
        <taxon>Panagrolaimomorpha</taxon>
        <taxon>Strongyloidoidea</taxon>
        <taxon>Steinernematidae</taxon>
        <taxon>Steinernema</taxon>
    </lineage>
</organism>
<evidence type="ECO:0000313" key="2">
    <source>
        <dbReference type="Proteomes" id="UP001175271"/>
    </source>
</evidence>
<comment type="caution">
    <text evidence="1">The sequence shown here is derived from an EMBL/GenBank/DDBJ whole genome shotgun (WGS) entry which is preliminary data.</text>
</comment>
<evidence type="ECO:0008006" key="3">
    <source>
        <dbReference type="Google" id="ProtNLM"/>
    </source>
</evidence>
<keyword evidence="2" id="KW-1185">Reference proteome</keyword>
<dbReference type="AlphaFoldDB" id="A0AA39LZX8"/>
<reference evidence="1" key="1">
    <citation type="submission" date="2023-06" db="EMBL/GenBank/DDBJ databases">
        <title>Genomic analysis of the entomopathogenic nematode Steinernema hermaphroditum.</title>
        <authorList>
            <person name="Schwarz E.M."/>
            <person name="Heppert J.K."/>
            <person name="Baniya A."/>
            <person name="Schwartz H.T."/>
            <person name="Tan C.-H."/>
            <person name="Antoshechkin I."/>
            <person name="Sternberg P.W."/>
            <person name="Goodrich-Blair H."/>
            <person name="Dillman A.R."/>
        </authorList>
    </citation>
    <scope>NUCLEOTIDE SEQUENCE</scope>
    <source>
        <strain evidence="1">PS9179</strain>
        <tissue evidence="1">Whole animal</tissue>
    </source>
</reference>
<evidence type="ECO:0000313" key="1">
    <source>
        <dbReference type="EMBL" id="KAK0415520.1"/>
    </source>
</evidence>